<dbReference type="RefSeq" id="WP_015061708.1">
    <property type="nucleotide sequence ID" value="NC_019326.1"/>
</dbReference>
<geneLocation type="plasmid" evidence="1">
    <name>p3132-53</name>
</geneLocation>
<organism evidence="1">
    <name type="scientific">Arthrobacter sp. 31.31</name>
    <dbReference type="NCBI Taxonomy" id="347202"/>
    <lineage>
        <taxon>Bacteria</taxon>
        <taxon>Bacillati</taxon>
        <taxon>Actinomycetota</taxon>
        <taxon>Actinomycetes</taxon>
        <taxon>Micrococcales</taxon>
        <taxon>Micrococcaceae</taxon>
        <taxon>Arthrobacter</taxon>
    </lineage>
</organism>
<keyword evidence="1" id="KW-0614">Plasmid</keyword>
<evidence type="ECO:0000313" key="1">
    <source>
        <dbReference type="EMBL" id="AFK88715.1"/>
    </source>
</evidence>
<keyword evidence="1" id="KW-0969">Cilium</keyword>
<sequence length="194" mass="19546">MSAPDSPSQTDGSSVPAPVATGAGNGLVKALHARCDVGNKIMHYLATGNNGGDPQLDVLLSKYVGVDLPQARAVADQQIQQCDANLSKQEAAQASAEASASARASYAAAEAQASAQAVQDKAARLVTEQKACAAISGDVTENLFGDLCVSNAKGSTTDGSHTSCGYAQIGFQPDGTLASADIAAIKDGYPGCFP</sequence>
<dbReference type="EMBL" id="JQ418520">
    <property type="protein sequence ID" value="AFK88715.1"/>
    <property type="molecule type" value="Genomic_DNA"/>
</dbReference>
<keyword evidence="1" id="KW-0282">Flagellum</keyword>
<dbReference type="AlphaFoldDB" id="I3VZD8"/>
<protein>
    <submittedName>
        <fullName evidence="1">Flagellar hook-associated protein flgK</fullName>
    </submittedName>
</protein>
<accession>I3VZD8</accession>
<reference evidence="1" key="1">
    <citation type="submission" date="2012-01" db="EMBL/GenBank/DDBJ databases">
        <authorList>
            <person name="Summers A.O."/>
            <person name="Wireman J."/>
            <person name="Sale K."/>
        </authorList>
    </citation>
    <scope>NUCLEOTIDE SEQUENCE</scope>
    <source>
        <strain evidence="1">31-32</strain>
        <plasmid evidence="1">p3132-53</plasmid>
    </source>
</reference>
<keyword evidence="1" id="KW-0966">Cell projection</keyword>
<proteinExistence type="predicted"/>
<name>I3VZD8_9MICC</name>